<dbReference type="GO" id="GO:0005524">
    <property type="term" value="F:ATP binding"/>
    <property type="evidence" value="ECO:0007669"/>
    <property type="project" value="UniProtKB-UniRule"/>
</dbReference>
<comment type="function">
    <text evidence="9">Catalyzes the phosphorylation of the position 2 hydroxy group of 4-diphosphocytidyl-2C-methyl-D-erythritol.</text>
</comment>
<keyword evidence="4 9" id="KW-0808">Transferase</keyword>
<evidence type="ECO:0000313" key="13">
    <source>
        <dbReference type="Proteomes" id="UP000183995"/>
    </source>
</evidence>
<evidence type="ECO:0000256" key="3">
    <source>
        <dbReference type="ARBA" id="ARBA00017473"/>
    </source>
</evidence>
<evidence type="ECO:0000256" key="1">
    <source>
        <dbReference type="ARBA" id="ARBA00009684"/>
    </source>
</evidence>
<evidence type="ECO:0000313" key="12">
    <source>
        <dbReference type="EMBL" id="SHH95208.1"/>
    </source>
</evidence>
<dbReference type="PANTHER" id="PTHR43527:SF2">
    <property type="entry name" value="4-DIPHOSPHOCYTIDYL-2-C-METHYL-D-ERYTHRITOL KINASE, CHLOROPLASTIC"/>
    <property type="match status" value="1"/>
</dbReference>
<dbReference type="SUPFAM" id="SSF54211">
    <property type="entry name" value="Ribosomal protein S5 domain 2-like"/>
    <property type="match status" value="1"/>
</dbReference>
<keyword evidence="6 9" id="KW-0418">Kinase</keyword>
<evidence type="ECO:0000256" key="5">
    <source>
        <dbReference type="ARBA" id="ARBA00022741"/>
    </source>
</evidence>
<dbReference type="Pfam" id="PF08544">
    <property type="entry name" value="GHMP_kinases_C"/>
    <property type="match status" value="1"/>
</dbReference>
<dbReference type="RefSeq" id="WP_073077568.1">
    <property type="nucleotide sequence ID" value="NZ_FQXV01000004.1"/>
</dbReference>
<dbReference type="InterPro" id="IPR036554">
    <property type="entry name" value="GHMP_kinase_C_sf"/>
</dbReference>
<evidence type="ECO:0000256" key="6">
    <source>
        <dbReference type="ARBA" id="ARBA00022777"/>
    </source>
</evidence>
<dbReference type="HAMAP" id="MF_00061">
    <property type="entry name" value="IspE"/>
    <property type="match status" value="1"/>
</dbReference>
<dbReference type="UniPathway" id="UPA00056">
    <property type="reaction ID" value="UER00094"/>
</dbReference>
<dbReference type="EC" id="2.7.1.148" evidence="2 9"/>
<sequence>MIIKEKAFAKINLSIDIVARMENGYHSMRMVMQSVALHDELTVTCTPGEGIGVTTDLKYLPGDERNIAARAASVFFSHTGITGWRTDIDIKKSIPVCAGLGGGSTDGAAVLRALNALFEAKLGRETLEQLAAKIGSDVPFCVAGGTALAEGRGEKLTDLPPLPDCRIVICKPAFAISTPELFSRIVCDKIHLRPDTDGLVEALNKRSLAGVARRMYNVFEDVLPKGTGPIGEIKDALGDHGALGAAMTGTGSAVFGLFQDDKSAGDAFEALKAQYSECYLTEISSRISI</sequence>
<keyword evidence="9" id="KW-0414">Isoprene biosynthesis</keyword>
<dbReference type="PANTHER" id="PTHR43527">
    <property type="entry name" value="4-DIPHOSPHOCYTIDYL-2-C-METHYL-D-ERYTHRITOL KINASE, CHLOROPLASTIC"/>
    <property type="match status" value="1"/>
</dbReference>
<feature type="binding site" evidence="9">
    <location>
        <begin position="95"/>
        <end position="105"/>
    </location>
    <ligand>
        <name>ATP</name>
        <dbReference type="ChEBI" id="CHEBI:30616"/>
    </ligand>
</feature>
<accession>A0A1M5X6K7</accession>
<dbReference type="NCBIfam" id="TIGR00154">
    <property type="entry name" value="ispE"/>
    <property type="match status" value="1"/>
</dbReference>
<organism evidence="12 13">
    <name type="scientific">Sporobacter termitidis DSM 10068</name>
    <dbReference type="NCBI Taxonomy" id="1123282"/>
    <lineage>
        <taxon>Bacteria</taxon>
        <taxon>Bacillati</taxon>
        <taxon>Bacillota</taxon>
        <taxon>Clostridia</taxon>
        <taxon>Eubacteriales</taxon>
        <taxon>Oscillospiraceae</taxon>
        <taxon>Sporobacter</taxon>
    </lineage>
</organism>
<dbReference type="Proteomes" id="UP000183995">
    <property type="component" value="Unassembled WGS sequence"/>
</dbReference>
<feature type="active site" evidence="9">
    <location>
        <position position="10"/>
    </location>
</feature>
<evidence type="ECO:0000256" key="9">
    <source>
        <dbReference type="HAMAP-Rule" id="MF_00061"/>
    </source>
</evidence>
<keyword evidence="13" id="KW-1185">Reference proteome</keyword>
<name>A0A1M5X6K7_9FIRM</name>
<evidence type="ECO:0000256" key="2">
    <source>
        <dbReference type="ARBA" id="ARBA00012052"/>
    </source>
</evidence>
<dbReference type="EMBL" id="FQXV01000004">
    <property type="protein sequence ID" value="SHH95208.1"/>
    <property type="molecule type" value="Genomic_DNA"/>
</dbReference>
<keyword evidence="7 9" id="KW-0067">ATP-binding</keyword>
<dbReference type="GO" id="GO:0016114">
    <property type="term" value="P:terpenoid biosynthetic process"/>
    <property type="evidence" value="ECO:0007669"/>
    <property type="project" value="UniProtKB-UniRule"/>
</dbReference>
<comment type="similarity">
    <text evidence="1 9">Belongs to the GHMP kinase family. IspE subfamily.</text>
</comment>
<gene>
    <name evidence="9" type="primary">ispE</name>
    <name evidence="12" type="ORF">SAMN02745823_01636</name>
</gene>
<dbReference type="PIRSF" id="PIRSF010376">
    <property type="entry name" value="IspE"/>
    <property type="match status" value="1"/>
</dbReference>
<dbReference type="OrthoDB" id="9809438at2"/>
<feature type="active site" evidence="9">
    <location>
        <position position="137"/>
    </location>
</feature>
<dbReference type="InterPro" id="IPR006204">
    <property type="entry name" value="GHMP_kinase_N_dom"/>
</dbReference>
<dbReference type="InterPro" id="IPR013750">
    <property type="entry name" value="GHMP_kinase_C_dom"/>
</dbReference>
<evidence type="ECO:0000256" key="7">
    <source>
        <dbReference type="ARBA" id="ARBA00022840"/>
    </source>
</evidence>
<evidence type="ECO:0000256" key="4">
    <source>
        <dbReference type="ARBA" id="ARBA00022679"/>
    </source>
</evidence>
<dbReference type="AlphaFoldDB" id="A0A1M5X6K7"/>
<dbReference type="SUPFAM" id="SSF55060">
    <property type="entry name" value="GHMP Kinase, C-terminal domain"/>
    <property type="match status" value="1"/>
</dbReference>
<dbReference type="STRING" id="1123282.SAMN02745823_01636"/>
<dbReference type="InterPro" id="IPR014721">
    <property type="entry name" value="Ribsml_uS5_D2-typ_fold_subgr"/>
</dbReference>
<comment type="pathway">
    <text evidence="9">Isoprenoid biosynthesis; isopentenyl diphosphate biosynthesis via DXP pathway; isopentenyl diphosphate from 1-deoxy-D-xylulose 5-phosphate: step 3/6.</text>
</comment>
<dbReference type="Gene3D" id="3.30.70.890">
    <property type="entry name" value="GHMP kinase, C-terminal domain"/>
    <property type="match status" value="1"/>
</dbReference>
<dbReference type="InterPro" id="IPR004424">
    <property type="entry name" value="IspE"/>
</dbReference>
<keyword evidence="5 9" id="KW-0547">Nucleotide-binding</keyword>
<feature type="domain" description="GHMP kinase N-terminal" evidence="10">
    <location>
        <begin position="66"/>
        <end position="145"/>
    </location>
</feature>
<reference evidence="12 13" key="1">
    <citation type="submission" date="2016-11" db="EMBL/GenBank/DDBJ databases">
        <authorList>
            <person name="Jaros S."/>
            <person name="Januszkiewicz K."/>
            <person name="Wedrychowicz H."/>
        </authorList>
    </citation>
    <scope>NUCLEOTIDE SEQUENCE [LARGE SCALE GENOMIC DNA]</scope>
    <source>
        <strain evidence="12 13">DSM 10068</strain>
    </source>
</reference>
<protein>
    <recommendedName>
        <fullName evidence="3 9">4-diphosphocytidyl-2-C-methyl-D-erythritol kinase</fullName>
        <shortName evidence="9">CMK</shortName>
        <ecNumber evidence="2 9">2.7.1.148</ecNumber>
    </recommendedName>
    <alternativeName>
        <fullName evidence="8 9">4-(cytidine-5'-diphospho)-2-C-methyl-D-erythritol kinase</fullName>
    </alternativeName>
</protein>
<feature type="domain" description="GHMP kinase C-terminal" evidence="11">
    <location>
        <begin position="199"/>
        <end position="276"/>
    </location>
</feature>
<comment type="catalytic activity">
    <reaction evidence="9">
        <text>4-CDP-2-C-methyl-D-erythritol + ATP = 4-CDP-2-C-methyl-D-erythritol 2-phosphate + ADP + H(+)</text>
        <dbReference type="Rhea" id="RHEA:18437"/>
        <dbReference type="ChEBI" id="CHEBI:15378"/>
        <dbReference type="ChEBI" id="CHEBI:30616"/>
        <dbReference type="ChEBI" id="CHEBI:57823"/>
        <dbReference type="ChEBI" id="CHEBI:57919"/>
        <dbReference type="ChEBI" id="CHEBI:456216"/>
        <dbReference type="EC" id="2.7.1.148"/>
    </reaction>
</comment>
<dbReference type="Pfam" id="PF00288">
    <property type="entry name" value="GHMP_kinases_N"/>
    <property type="match status" value="1"/>
</dbReference>
<dbReference type="Gene3D" id="3.30.230.10">
    <property type="match status" value="1"/>
</dbReference>
<dbReference type="GO" id="GO:0050515">
    <property type="term" value="F:4-(cytidine 5'-diphospho)-2-C-methyl-D-erythritol kinase activity"/>
    <property type="evidence" value="ECO:0007669"/>
    <property type="project" value="UniProtKB-UniRule"/>
</dbReference>
<evidence type="ECO:0000259" key="11">
    <source>
        <dbReference type="Pfam" id="PF08544"/>
    </source>
</evidence>
<evidence type="ECO:0000259" key="10">
    <source>
        <dbReference type="Pfam" id="PF00288"/>
    </source>
</evidence>
<dbReference type="InterPro" id="IPR020568">
    <property type="entry name" value="Ribosomal_Su5_D2-typ_SF"/>
</dbReference>
<dbReference type="GO" id="GO:0019288">
    <property type="term" value="P:isopentenyl diphosphate biosynthetic process, methylerythritol 4-phosphate pathway"/>
    <property type="evidence" value="ECO:0007669"/>
    <property type="project" value="UniProtKB-UniRule"/>
</dbReference>
<evidence type="ECO:0000256" key="8">
    <source>
        <dbReference type="ARBA" id="ARBA00032554"/>
    </source>
</evidence>
<proteinExistence type="inferred from homology"/>